<keyword evidence="5 6" id="KW-0472">Membrane</keyword>
<dbReference type="GO" id="GO:0022857">
    <property type="term" value="F:transmembrane transporter activity"/>
    <property type="evidence" value="ECO:0007669"/>
    <property type="project" value="InterPro"/>
</dbReference>
<feature type="transmembrane region" description="Helical" evidence="6">
    <location>
        <begin position="117"/>
        <end position="138"/>
    </location>
</feature>
<feature type="transmembrane region" description="Helical" evidence="6">
    <location>
        <begin position="263"/>
        <end position="282"/>
    </location>
</feature>
<proteinExistence type="predicted"/>
<dbReference type="RefSeq" id="WP_163989186.1">
    <property type="nucleotide sequence ID" value="NZ_WUEY01000010.1"/>
</dbReference>
<dbReference type="PANTHER" id="PTHR32196">
    <property type="entry name" value="ABC TRANSPORTER PERMEASE PROTEIN YPHD-RELATED-RELATED"/>
    <property type="match status" value="1"/>
</dbReference>
<dbReference type="InterPro" id="IPR001851">
    <property type="entry name" value="ABC_transp_permease"/>
</dbReference>
<evidence type="ECO:0000256" key="5">
    <source>
        <dbReference type="ARBA" id="ARBA00023136"/>
    </source>
</evidence>
<dbReference type="CDD" id="cd06579">
    <property type="entry name" value="TM_PBP1_transp_AraH_like"/>
    <property type="match status" value="1"/>
</dbReference>
<evidence type="ECO:0000313" key="7">
    <source>
        <dbReference type="EMBL" id="NEI72160.1"/>
    </source>
</evidence>
<dbReference type="Proteomes" id="UP000483035">
    <property type="component" value="Unassembled WGS sequence"/>
</dbReference>
<keyword evidence="2" id="KW-1003">Cell membrane</keyword>
<organism evidence="7 8">
    <name type="scientific">Rhizobium lusitanum</name>
    <dbReference type="NCBI Taxonomy" id="293958"/>
    <lineage>
        <taxon>Bacteria</taxon>
        <taxon>Pseudomonadati</taxon>
        <taxon>Pseudomonadota</taxon>
        <taxon>Alphaproteobacteria</taxon>
        <taxon>Hyphomicrobiales</taxon>
        <taxon>Rhizobiaceae</taxon>
        <taxon>Rhizobium/Agrobacterium group</taxon>
        <taxon>Rhizobium</taxon>
    </lineage>
</organism>
<feature type="transmembrane region" description="Helical" evidence="6">
    <location>
        <begin position="182"/>
        <end position="202"/>
    </location>
</feature>
<feature type="transmembrane region" description="Helical" evidence="6">
    <location>
        <begin position="63"/>
        <end position="86"/>
    </location>
</feature>
<comment type="subcellular location">
    <subcellularLocation>
        <location evidence="1">Cell membrane</location>
        <topology evidence="1">Multi-pass membrane protein</topology>
    </subcellularLocation>
</comment>
<evidence type="ECO:0000313" key="8">
    <source>
        <dbReference type="Proteomes" id="UP000483035"/>
    </source>
</evidence>
<keyword evidence="3 6" id="KW-0812">Transmembrane</keyword>
<dbReference type="Pfam" id="PF02653">
    <property type="entry name" value="BPD_transp_2"/>
    <property type="match status" value="1"/>
</dbReference>
<feature type="transmembrane region" description="Helical" evidence="6">
    <location>
        <begin position="36"/>
        <end position="57"/>
    </location>
</feature>
<feature type="transmembrane region" description="Helical" evidence="6">
    <location>
        <begin position="237"/>
        <end position="257"/>
    </location>
</feature>
<evidence type="ECO:0000256" key="4">
    <source>
        <dbReference type="ARBA" id="ARBA00022989"/>
    </source>
</evidence>
<dbReference type="EMBL" id="WUEY01000010">
    <property type="protein sequence ID" value="NEI72160.1"/>
    <property type="molecule type" value="Genomic_DNA"/>
</dbReference>
<feature type="transmembrane region" description="Helical" evidence="6">
    <location>
        <begin position="145"/>
        <end position="170"/>
    </location>
</feature>
<evidence type="ECO:0000256" key="3">
    <source>
        <dbReference type="ARBA" id="ARBA00022692"/>
    </source>
</evidence>
<protein>
    <submittedName>
        <fullName evidence="7">ABC transporter permease</fullName>
    </submittedName>
</protein>
<evidence type="ECO:0000256" key="2">
    <source>
        <dbReference type="ARBA" id="ARBA00022475"/>
    </source>
</evidence>
<comment type="caution">
    <text evidence="7">The sequence shown here is derived from an EMBL/GenBank/DDBJ whole genome shotgun (WGS) entry which is preliminary data.</text>
</comment>
<sequence>MTIQGEVALNLKNGESKQPRNHSASRLDPGEVASRYGLLIAWLALVLIFSIASPEIFLSKANFANIFGSQAILVVMTMGMIVPLIVGEFDLSMTGLMSCCLMIIGVLNVQYGWPIGWVIPLVVLLGLAVGLINAFIAVRIGVDSLVVTLGMGTLLTGASYGISGLSIIGISPVLTELARTKVFGIQMAFYYGLLLTIVWWYIQRFTPLGRNMLFTGASREVARLSGIDVDRLRAGSLVVSSLIGAVAAIILAGVLGSADPNAANGYLLPPFAAAFLGATAITPGRFNPWGAFIAVYFLITGIVGLQILGLSGWIEQVFYGGALVVAVTLSRLAANRLRKN</sequence>
<reference evidence="7 8" key="1">
    <citation type="submission" date="2019-12" db="EMBL/GenBank/DDBJ databases">
        <title>Rhizobium genotypes associated with high levels of biological nitrogen fixation by grain legumes in a temperate-maritime cropping system.</title>
        <authorList>
            <person name="Maluk M."/>
            <person name="Francesc Ferrando Molina F."/>
            <person name="Lopez Del Egido L."/>
            <person name="Lafos M."/>
            <person name="Langarica-Fuentes A."/>
            <person name="Gebre Yohannes G."/>
            <person name="Young M.W."/>
            <person name="Martin P."/>
            <person name="Gantlett R."/>
            <person name="Kenicer G."/>
            <person name="Hawes C."/>
            <person name="Begg G.S."/>
            <person name="Quilliam R.S."/>
            <person name="Squire G.R."/>
            <person name="Poole P.S."/>
            <person name="Young P.W."/>
            <person name="Iannetta P.M."/>
            <person name="James E.K."/>
        </authorList>
    </citation>
    <scope>NUCLEOTIDE SEQUENCE [LARGE SCALE GENOMIC DNA]</scope>
    <source>
        <strain evidence="7 8">JHI1118</strain>
    </source>
</reference>
<gene>
    <name evidence="7" type="ORF">GR212_21470</name>
</gene>
<dbReference type="AlphaFoldDB" id="A0A6L9UDC2"/>
<name>A0A6L9UDC2_9HYPH</name>
<feature type="transmembrane region" description="Helical" evidence="6">
    <location>
        <begin position="289"/>
        <end position="310"/>
    </location>
</feature>
<accession>A0A6L9UDC2</accession>
<dbReference type="GO" id="GO:0005886">
    <property type="term" value="C:plasma membrane"/>
    <property type="evidence" value="ECO:0007669"/>
    <property type="project" value="UniProtKB-SubCell"/>
</dbReference>
<feature type="transmembrane region" description="Helical" evidence="6">
    <location>
        <begin position="316"/>
        <end position="334"/>
    </location>
</feature>
<evidence type="ECO:0000256" key="6">
    <source>
        <dbReference type="SAM" id="Phobius"/>
    </source>
</evidence>
<keyword evidence="4 6" id="KW-1133">Transmembrane helix</keyword>
<evidence type="ECO:0000256" key="1">
    <source>
        <dbReference type="ARBA" id="ARBA00004651"/>
    </source>
</evidence>